<dbReference type="InterPro" id="IPR003395">
    <property type="entry name" value="RecF/RecN/SMC_N"/>
</dbReference>
<feature type="binding site" evidence="6">
    <location>
        <begin position="32"/>
        <end position="39"/>
    </location>
    <ligand>
        <name>ATP</name>
        <dbReference type="ChEBI" id="CHEBI:30616"/>
    </ligand>
</feature>
<feature type="coiled-coil region" evidence="6">
    <location>
        <begin position="728"/>
        <end position="839"/>
    </location>
</feature>
<comment type="subcellular location">
    <subcellularLocation>
        <location evidence="6">Cytoplasm</location>
    </subcellularLocation>
</comment>
<dbReference type="Gene3D" id="3.30.70.1620">
    <property type="match status" value="1"/>
</dbReference>
<dbReference type="InterPro" id="IPR024704">
    <property type="entry name" value="SMC"/>
</dbReference>
<comment type="domain">
    <text evidence="6">Contains large globular domains required for ATP hydrolysis at each terminus and a third globular domain forming a flexible hinge near the middle of the molecule. These domains are separated by coiled-coil structures.</text>
</comment>
<evidence type="ECO:0000259" key="7">
    <source>
        <dbReference type="SMART" id="SM00968"/>
    </source>
</evidence>
<comment type="similarity">
    <text evidence="6">Belongs to the SMC family.</text>
</comment>
<evidence type="ECO:0000313" key="8">
    <source>
        <dbReference type="EMBL" id="MBC8599745.1"/>
    </source>
</evidence>
<evidence type="ECO:0000256" key="5">
    <source>
        <dbReference type="ARBA" id="ARBA00023125"/>
    </source>
</evidence>
<keyword evidence="1 6" id="KW-0963">Cytoplasm</keyword>
<feature type="coiled-coil region" evidence="6">
    <location>
        <begin position="437"/>
        <end position="492"/>
    </location>
</feature>
<evidence type="ECO:0000256" key="6">
    <source>
        <dbReference type="HAMAP-Rule" id="MF_01894"/>
    </source>
</evidence>
<dbReference type="InterPro" id="IPR027417">
    <property type="entry name" value="P-loop_NTPase"/>
</dbReference>
<comment type="function">
    <text evidence="6">Required for chromosome condensation and partitioning.</text>
</comment>
<accession>A0ABR7NUE2</accession>
<evidence type="ECO:0000256" key="2">
    <source>
        <dbReference type="ARBA" id="ARBA00022741"/>
    </source>
</evidence>
<evidence type="ECO:0000256" key="3">
    <source>
        <dbReference type="ARBA" id="ARBA00022840"/>
    </source>
</evidence>
<gene>
    <name evidence="6 8" type="primary">smc</name>
    <name evidence="8" type="ORF">H8708_10990</name>
</gene>
<reference evidence="8 9" key="1">
    <citation type="submission" date="2020-08" db="EMBL/GenBank/DDBJ databases">
        <title>Genome public.</title>
        <authorList>
            <person name="Liu C."/>
            <person name="Sun Q."/>
        </authorList>
    </citation>
    <scope>NUCLEOTIDE SEQUENCE [LARGE SCALE GENOMIC DNA]</scope>
    <source>
        <strain evidence="8 9">BX10</strain>
    </source>
</reference>
<keyword evidence="3 6" id="KW-0067">ATP-binding</keyword>
<dbReference type="InterPro" id="IPR036277">
    <property type="entry name" value="SMC_hinge_sf"/>
</dbReference>
<sequence>MYLKTIEVQGFKSFANKIVFEFHNGITGIVGPNGSGKSNVADAVRWVLGEQKVKQLRSASMQDVIFSGTETRKPQGFAYVAITLDNSDHKLAIDFDQVTVSRRIYRSGESEYLLNGSPCRLKDINELFYDTGIGKEGYSIIGQGQIDKILSGRPEERRELFDEAAGIVKFKRRKAIAQKKLEDEKQNLVRVSDILGELEKQVGPLEKQAASAREYLRLREEMKRFDVNLFLTEMEDTDRTLRELEEKSRIVSSHMEESRQESEQLKEEYDRIAENIAALDQTITEKQALGNEARMNARNLEGRISVLNEQIRAEEMNAEHIRSRIAAIESELQEKERDRSRHQEEKQQLKIQVEAMEKRLREGEDQLEQASSRVSGLERSIEDGKAALIGALNERSGLSVKKQRYDTLLEQVQVRRSEVAQKLLKVKTDEEAWDGQIQEQEKALASVNQAIETLVTEGEILEGEAREAAGQIARLNKNLNNAQQEYHTSYTRLESLRNLAERYDGYGNSIRRVMECRDRVRGIHGVVADLLDVPKEYETAIETALGGSIQNVVTDSEETAKILIGHLKKNRYGRATFLPLTAVSGRGGFPEPQALKEPGAIGVAADLVKTRDEYKGLVQYLLGRVLVVDHMDHAIAIARKYRHSIRMVTPEGDLLSPGGSMSGGAFKNSSNLLGRRREMEEMEEACKKALLAVDRIQKELVFQEALLEEKNSSLSSVRTSLQARYLEQNTAKLSLRQLNQKKEELTESSADMNLENRQLEEQMREIRRNIAGLLASMEELEAENTARNEAITSDGVLLEAARNQREKASRALSQIQLEAAGLKQQDSFLDQNLSRLEEETGRLLAEQKALDSGSGDSEQAVKERLLEIEAIKQQICAVQEEAGTFMKEAEGARQEKEALGAGQKDFFARREALSDRLSRLDKELFRLQGQKEKQEEKRDSSVEYMWSEYELTRTAAQELRDDSLVSVPEMKNQITERKNRIRALGNVNVNAIEDYRELSERYEFMKTQHQDLVTAQEALYQIIEELDTGMRRQFTERFALIRAEFDRVFKELFGGGHGSLELMEDEDILEAGIQIISQPPGKKLQNMMQMSGGEKALTAIALLFAIQNLKPSPFCLLDEIEAALDDSNVDRYAKYLHKLTKHTQFIVITHRRGTMVAADRLYGITMQEKGVSTLVSVSLIENDLDK</sequence>
<dbReference type="PIRSF" id="PIRSF005719">
    <property type="entry name" value="SMC"/>
    <property type="match status" value="1"/>
</dbReference>
<keyword evidence="2 6" id="KW-0547">Nucleotide-binding</keyword>
<proteinExistence type="inferred from homology"/>
<comment type="subunit">
    <text evidence="6">Homodimer.</text>
</comment>
<dbReference type="HAMAP" id="MF_01894">
    <property type="entry name" value="Smc_prok"/>
    <property type="match status" value="1"/>
</dbReference>
<dbReference type="Proteomes" id="UP000647491">
    <property type="component" value="Unassembled WGS sequence"/>
</dbReference>
<dbReference type="PANTHER" id="PTHR43977">
    <property type="entry name" value="STRUCTURAL MAINTENANCE OF CHROMOSOMES PROTEIN 3"/>
    <property type="match status" value="1"/>
</dbReference>
<keyword evidence="9" id="KW-1185">Reference proteome</keyword>
<dbReference type="InterPro" id="IPR011890">
    <property type="entry name" value="SMC_prok"/>
</dbReference>
<evidence type="ECO:0000256" key="1">
    <source>
        <dbReference type="ARBA" id="ARBA00022490"/>
    </source>
</evidence>
<dbReference type="SMART" id="SM00968">
    <property type="entry name" value="SMC_hinge"/>
    <property type="match status" value="1"/>
</dbReference>
<dbReference type="Gene3D" id="3.40.50.300">
    <property type="entry name" value="P-loop containing nucleotide triphosphate hydrolases"/>
    <property type="match status" value="2"/>
</dbReference>
<dbReference type="RefSeq" id="WP_262427873.1">
    <property type="nucleotide sequence ID" value="NZ_JACRTJ010000024.1"/>
</dbReference>
<dbReference type="Pfam" id="PF02463">
    <property type="entry name" value="SMC_N"/>
    <property type="match status" value="1"/>
</dbReference>
<feature type="coiled-coil region" evidence="6">
    <location>
        <begin position="910"/>
        <end position="937"/>
    </location>
</feature>
<dbReference type="Pfam" id="PF06470">
    <property type="entry name" value="SMC_hinge"/>
    <property type="match status" value="1"/>
</dbReference>
<feature type="coiled-coil region" evidence="6">
    <location>
        <begin position="227"/>
        <end position="380"/>
    </location>
</feature>
<dbReference type="NCBIfam" id="TIGR02168">
    <property type="entry name" value="SMC_prok_B"/>
    <property type="match status" value="1"/>
</dbReference>
<name>A0ABR7NUE2_9FIRM</name>
<keyword evidence="4 6" id="KW-0175">Coiled coil</keyword>
<dbReference type="Gene3D" id="1.20.1060.20">
    <property type="match status" value="1"/>
</dbReference>
<evidence type="ECO:0000256" key="4">
    <source>
        <dbReference type="ARBA" id="ARBA00023054"/>
    </source>
</evidence>
<dbReference type="InterPro" id="IPR010935">
    <property type="entry name" value="SMC_hinge"/>
</dbReference>
<organism evidence="8 9">
    <name type="scientific">Enterocloster hominis</name>
    <name type="common">ex Liu et al. 2021</name>
    <dbReference type="NCBI Taxonomy" id="2763663"/>
    <lineage>
        <taxon>Bacteria</taxon>
        <taxon>Bacillati</taxon>
        <taxon>Bacillota</taxon>
        <taxon>Clostridia</taxon>
        <taxon>Lachnospirales</taxon>
        <taxon>Lachnospiraceae</taxon>
        <taxon>Enterocloster</taxon>
    </lineage>
</organism>
<dbReference type="SUPFAM" id="SSF75553">
    <property type="entry name" value="Smc hinge domain"/>
    <property type="match status" value="1"/>
</dbReference>
<protein>
    <recommendedName>
        <fullName evidence="6">Chromosome partition protein Smc</fullName>
    </recommendedName>
</protein>
<dbReference type="SUPFAM" id="SSF52540">
    <property type="entry name" value="P-loop containing nucleoside triphosphate hydrolases"/>
    <property type="match status" value="1"/>
</dbReference>
<comment type="caution">
    <text evidence="8">The sequence shown here is derived from an EMBL/GenBank/DDBJ whole genome shotgun (WGS) entry which is preliminary data.</text>
</comment>
<evidence type="ECO:0000313" key="9">
    <source>
        <dbReference type="Proteomes" id="UP000647491"/>
    </source>
</evidence>
<dbReference type="CDD" id="cd03278">
    <property type="entry name" value="ABC_SMC_barmotin"/>
    <property type="match status" value="1"/>
</dbReference>
<keyword evidence="5 6" id="KW-0238">DNA-binding</keyword>
<feature type="coiled-coil region" evidence="6">
    <location>
        <begin position="167"/>
        <end position="201"/>
    </location>
</feature>
<feature type="domain" description="SMC hinge" evidence="7">
    <location>
        <begin position="521"/>
        <end position="638"/>
    </location>
</feature>
<dbReference type="EMBL" id="JACRTJ010000024">
    <property type="protein sequence ID" value="MBC8599745.1"/>
    <property type="molecule type" value="Genomic_DNA"/>
</dbReference>